<feature type="coiled-coil region" evidence="1">
    <location>
        <begin position="167"/>
        <end position="201"/>
    </location>
</feature>
<dbReference type="RefSeq" id="XP_062724185.1">
    <property type="nucleotide sequence ID" value="XM_062864225.1"/>
</dbReference>
<organism evidence="3 4">
    <name type="scientific">Chaetomium strumarium</name>
    <dbReference type="NCBI Taxonomy" id="1170767"/>
    <lineage>
        <taxon>Eukaryota</taxon>
        <taxon>Fungi</taxon>
        <taxon>Dikarya</taxon>
        <taxon>Ascomycota</taxon>
        <taxon>Pezizomycotina</taxon>
        <taxon>Sordariomycetes</taxon>
        <taxon>Sordariomycetidae</taxon>
        <taxon>Sordariales</taxon>
        <taxon>Chaetomiaceae</taxon>
        <taxon>Chaetomium</taxon>
    </lineage>
</organism>
<comment type="caution">
    <text evidence="3">The sequence shown here is derived from an EMBL/GenBank/DDBJ whole genome shotgun (WGS) entry which is preliminary data.</text>
</comment>
<accession>A0AAJ0M4F0</accession>
<dbReference type="Proteomes" id="UP001273166">
    <property type="component" value="Unassembled WGS sequence"/>
</dbReference>
<keyword evidence="1" id="KW-0175">Coiled coil</keyword>
<proteinExistence type="predicted"/>
<evidence type="ECO:0000256" key="1">
    <source>
        <dbReference type="SAM" id="Coils"/>
    </source>
</evidence>
<evidence type="ECO:0000313" key="3">
    <source>
        <dbReference type="EMBL" id="KAK3308405.1"/>
    </source>
</evidence>
<feature type="non-terminal residue" evidence="3">
    <location>
        <position position="466"/>
    </location>
</feature>
<dbReference type="AlphaFoldDB" id="A0AAJ0M4F0"/>
<protein>
    <submittedName>
        <fullName evidence="3">Uncharacterized protein</fullName>
    </submittedName>
</protein>
<reference evidence="3" key="1">
    <citation type="journal article" date="2023" name="Mol. Phylogenet. Evol.">
        <title>Genome-scale phylogeny and comparative genomics of the fungal order Sordariales.</title>
        <authorList>
            <person name="Hensen N."/>
            <person name="Bonometti L."/>
            <person name="Westerberg I."/>
            <person name="Brannstrom I.O."/>
            <person name="Guillou S."/>
            <person name="Cros-Aarteil S."/>
            <person name="Calhoun S."/>
            <person name="Haridas S."/>
            <person name="Kuo A."/>
            <person name="Mondo S."/>
            <person name="Pangilinan J."/>
            <person name="Riley R."/>
            <person name="LaButti K."/>
            <person name="Andreopoulos B."/>
            <person name="Lipzen A."/>
            <person name="Chen C."/>
            <person name="Yan M."/>
            <person name="Daum C."/>
            <person name="Ng V."/>
            <person name="Clum A."/>
            <person name="Steindorff A."/>
            <person name="Ohm R.A."/>
            <person name="Martin F."/>
            <person name="Silar P."/>
            <person name="Natvig D.O."/>
            <person name="Lalanne C."/>
            <person name="Gautier V."/>
            <person name="Ament-Velasquez S.L."/>
            <person name="Kruys A."/>
            <person name="Hutchinson M.I."/>
            <person name="Powell A.J."/>
            <person name="Barry K."/>
            <person name="Miller A.N."/>
            <person name="Grigoriev I.V."/>
            <person name="Debuchy R."/>
            <person name="Gladieux P."/>
            <person name="Hiltunen Thoren M."/>
            <person name="Johannesson H."/>
        </authorList>
    </citation>
    <scope>NUCLEOTIDE SEQUENCE</scope>
    <source>
        <strain evidence="3">CBS 333.67</strain>
    </source>
</reference>
<evidence type="ECO:0000313" key="4">
    <source>
        <dbReference type="Proteomes" id="UP001273166"/>
    </source>
</evidence>
<feature type="compositionally biased region" description="Basic and acidic residues" evidence="2">
    <location>
        <begin position="292"/>
        <end position="316"/>
    </location>
</feature>
<dbReference type="GeneID" id="87883054"/>
<evidence type="ECO:0000256" key="2">
    <source>
        <dbReference type="SAM" id="MobiDB-lite"/>
    </source>
</evidence>
<keyword evidence="4" id="KW-1185">Reference proteome</keyword>
<reference evidence="3" key="2">
    <citation type="submission" date="2023-06" db="EMBL/GenBank/DDBJ databases">
        <authorList>
            <consortium name="Lawrence Berkeley National Laboratory"/>
            <person name="Mondo S.J."/>
            <person name="Hensen N."/>
            <person name="Bonometti L."/>
            <person name="Westerberg I."/>
            <person name="Brannstrom I.O."/>
            <person name="Guillou S."/>
            <person name="Cros-Aarteil S."/>
            <person name="Calhoun S."/>
            <person name="Haridas S."/>
            <person name="Kuo A."/>
            <person name="Pangilinan J."/>
            <person name="Riley R."/>
            <person name="Labutti K."/>
            <person name="Andreopoulos B."/>
            <person name="Lipzen A."/>
            <person name="Chen C."/>
            <person name="Yanf M."/>
            <person name="Daum C."/>
            <person name="Ng V."/>
            <person name="Clum A."/>
            <person name="Steindorff A."/>
            <person name="Ohm R."/>
            <person name="Martin F."/>
            <person name="Silar P."/>
            <person name="Natvig D."/>
            <person name="Lalanne C."/>
            <person name="Gautier V."/>
            <person name="Ament-Velasquez S.L."/>
            <person name="Kruys A."/>
            <person name="Hutchinson M.I."/>
            <person name="Powell A.J."/>
            <person name="Barry K."/>
            <person name="Miller A.N."/>
            <person name="Grigoriev I.V."/>
            <person name="Debuchy R."/>
            <person name="Gladieux P."/>
            <person name="Thoren M.H."/>
            <person name="Johannesson H."/>
        </authorList>
    </citation>
    <scope>NUCLEOTIDE SEQUENCE</scope>
    <source>
        <strain evidence="3">CBS 333.67</strain>
    </source>
</reference>
<sequence>MTETHWDPGNLLQITEPERDFEIQCVGRNKYDSRCRWTKSGDDATAIRSMVRRLAAQPPSKATNQDLESLAQLCLCERFHSNQWLQLTRRWKSVVATAVTHHEKLLSKPNGVGDKAQLEKLLVERRKCLEILGVQVNEPDLVGKLRVYVSHNESERRENEARAVQLQSDLAAAHANVQSRLQALEEELKEARLREVALAEEHRAELDQVGETAIAEISRLGELLGMTAKTQITRLGEQFRMCTLKLLRETEDNWKRRVARVVEEKAALSRLLEEAKIRTKDLEEAMEGLEHQVSETKTRSDHQLEEEKDRTRRMEEANQDLEARLSAANAEAERLLDEAKAKYTMLVEAQEKLKRQLSEAEAEAAKRAAEANKANRANEALAQENADTLEQVRRLETDLATSEAEIRHLHEDRRSLERGLLQSQSDTQALRSTNSHLTAEAAALRAQITALESTLSKTLRHRLRAW</sequence>
<gene>
    <name evidence="3" type="ORF">B0T15DRAFT_375616</name>
</gene>
<name>A0AAJ0M4F0_9PEZI</name>
<feature type="region of interest" description="Disordered" evidence="2">
    <location>
        <begin position="292"/>
        <end position="317"/>
    </location>
</feature>
<dbReference type="EMBL" id="JAUDZG010000002">
    <property type="protein sequence ID" value="KAK3308405.1"/>
    <property type="molecule type" value="Genomic_DNA"/>
</dbReference>